<organism evidence="5 6">
    <name type="scientific">Aristolochia fimbriata</name>
    <name type="common">White veined hardy Dutchman's pipe vine</name>
    <dbReference type="NCBI Taxonomy" id="158543"/>
    <lineage>
        <taxon>Eukaryota</taxon>
        <taxon>Viridiplantae</taxon>
        <taxon>Streptophyta</taxon>
        <taxon>Embryophyta</taxon>
        <taxon>Tracheophyta</taxon>
        <taxon>Spermatophyta</taxon>
        <taxon>Magnoliopsida</taxon>
        <taxon>Magnoliidae</taxon>
        <taxon>Piperales</taxon>
        <taxon>Aristolochiaceae</taxon>
        <taxon>Aristolochia</taxon>
    </lineage>
</organism>
<sequence>MGGLLIVRRSPCHIFASSRFIWKVSSLYSSFFVETDEDKLKTISTSNHHASRTCISSVLPFNTDCPQDFKIDLVDPDLWRVSSVLTEAWKEKERPLKTLDLGACGKEKEDDHIMEEDPDIDDIEDMRLKGNLFYKLEKNSKEFEEYNFSFRRKTSSRNKEKSSQMKAKKEEPKTEKPQTNRENCKNCAASVRMNDNVLTETKKKLRVPTYNQLTGPYHEPFCLDIYISKSSIRACIVHRVTSKVVAVAHSISKDMKFDLISTKDSSACVMVGGVLAQRAIEDDIYNVIYTPRKGEDIEGKLKIVLQSIVDGGIDVKLKIKRRKHAKV</sequence>
<dbReference type="Proteomes" id="UP000825729">
    <property type="component" value="Unassembled WGS sequence"/>
</dbReference>
<dbReference type="InterPro" id="IPR057268">
    <property type="entry name" value="Ribosomal_L18"/>
</dbReference>
<keyword evidence="2" id="KW-0689">Ribosomal protein</keyword>
<feature type="compositionally biased region" description="Basic and acidic residues" evidence="4">
    <location>
        <begin position="157"/>
        <end position="182"/>
    </location>
</feature>
<evidence type="ECO:0008006" key="7">
    <source>
        <dbReference type="Google" id="ProtNLM"/>
    </source>
</evidence>
<dbReference type="PANTHER" id="PTHR12899">
    <property type="entry name" value="39S RIBOSOMAL PROTEIN L18, MITOCHONDRIAL"/>
    <property type="match status" value="1"/>
</dbReference>
<dbReference type="GO" id="GO:0006412">
    <property type="term" value="P:translation"/>
    <property type="evidence" value="ECO:0007669"/>
    <property type="project" value="InterPro"/>
</dbReference>
<accession>A0AAV7E1X3</accession>
<gene>
    <name evidence="5" type="ORF">H6P81_018759</name>
</gene>
<name>A0AAV7E1X3_ARIFI</name>
<dbReference type="InterPro" id="IPR005484">
    <property type="entry name" value="Ribosomal_uL18_bac/plant/anim"/>
</dbReference>
<dbReference type="GO" id="GO:0003735">
    <property type="term" value="F:structural constituent of ribosome"/>
    <property type="evidence" value="ECO:0007669"/>
    <property type="project" value="InterPro"/>
</dbReference>
<dbReference type="CDD" id="cd00432">
    <property type="entry name" value="Ribosomal_L18_L5e"/>
    <property type="match status" value="1"/>
</dbReference>
<dbReference type="GO" id="GO:1990904">
    <property type="term" value="C:ribonucleoprotein complex"/>
    <property type="evidence" value="ECO:0007669"/>
    <property type="project" value="UniProtKB-KW"/>
</dbReference>
<evidence type="ECO:0000256" key="4">
    <source>
        <dbReference type="SAM" id="MobiDB-lite"/>
    </source>
</evidence>
<comment type="similarity">
    <text evidence="1">Belongs to the universal ribosomal protein uL18 family.</text>
</comment>
<evidence type="ECO:0000313" key="5">
    <source>
        <dbReference type="EMBL" id="KAG9442905.1"/>
    </source>
</evidence>
<dbReference type="GO" id="GO:0005840">
    <property type="term" value="C:ribosome"/>
    <property type="evidence" value="ECO:0007669"/>
    <property type="project" value="UniProtKB-KW"/>
</dbReference>
<dbReference type="Pfam" id="PF00861">
    <property type="entry name" value="Ribosomal_L18p"/>
    <property type="match status" value="1"/>
</dbReference>
<dbReference type="EMBL" id="JAINDJ010000007">
    <property type="protein sequence ID" value="KAG9442905.1"/>
    <property type="molecule type" value="Genomic_DNA"/>
</dbReference>
<feature type="region of interest" description="Disordered" evidence="4">
    <location>
        <begin position="154"/>
        <end position="182"/>
    </location>
</feature>
<evidence type="ECO:0000313" key="6">
    <source>
        <dbReference type="Proteomes" id="UP000825729"/>
    </source>
</evidence>
<dbReference type="GO" id="GO:0008097">
    <property type="term" value="F:5S rRNA binding"/>
    <property type="evidence" value="ECO:0007669"/>
    <property type="project" value="TreeGrafter"/>
</dbReference>
<proteinExistence type="inferred from homology"/>
<keyword evidence="3" id="KW-0687">Ribonucleoprotein</keyword>
<evidence type="ECO:0000256" key="2">
    <source>
        <dbReference type="ARBA" id="ARBA00022980"/>
    </source>
</evidence>
<dbReference type="PANTHER" id="PTHR12899:SF7">
    <property type="entry name" value="EXPRESSED PROTEIN"/>
    <property type="match status" value="1"/>
</dbReference>
<evidence type="ECO:0000256" key="3">
    <source>
        <dbReference type="ARBA" id="ARBA00023274"/>
    </source>
</evidence>
<evidence type="ECO:0000256" key="1">
    <source>
        <dbReference type="ARBA" id="ARBA00007116"/>
    </source>
</evidence>
<comment type="caution">
    <text evidence="5">The sequence shown here is derived from an EMBL/GenBank/DDBJ whole genome shotgun (WGS) entry which is preliminary data.</text>
</comment>
<keyword evidence="6" id="KW-1185">Reference proteome</keyword>
<dbReference type="Gene3D" id="3.30.420.100">
    <property type="match status" value="1"/>
</dbReference>
<dbReference type="AlphaFoldDB" id="A0AAV7E1X3"/>
<dbReference type="SUPFAM" id="SSF53137">
    <property type="entry name" value="Translational machinery components"/>
    <property type="match status" value="1"/>
</dbReference>
<protein>
    <recommendedName>
        <fullName evidence="7">Ribosomal protein L18</fullName>
    </recommendedName>
</protein>
<reference evidence="5 6" key="1">
    <citation type="submission" date="2021-07" db="EMBL/GenBank/DDBJ databases">
        <title>The Aristolochia fimbriata genome: insights into angiosperm evolution, floral development and chemical biosynthesis.</title>
        <authorList>
            <person name="Jiao Y."/>
        </authorList>
    </citation>
    <scope>NUCLEOTIDE SEQUENCE [LARGE SCALE GENOMIC DNA]</scope>
    <source>
        <strain evidence="5">IBCAS-2021</strain>
        <tissue evidence="5">Leaf</tissue>
    </source>
</reference>